<dbReference type="EMBL" id="MG746602">
    <property type="protein sequence ID" value="AUO78689.1"/>
    <property type="molecule type" value="Genomic_DNA"/>
</dbReference>
<accession>A0A2I6UFD4</accession>
<keyword evidence="2" id="KW-1185">Reference proteome</keyword>
<name>A0A2I6UFD4_9CAUD</name>
<dbReference type="Proteomes" id="UP000240294">
    <property type="component" value="Genome"/>
</dbReference>
<protein>
    <submittedName>
        <fullName evidence="1">Uncharacterized protein</fullName>
    </submittedName>
</protein>
<evidence type="ECO:0000313" key="2">
    <source>
        <dbReference type="Proteomes" id="UP000240294"/>
    </source>
</evidence>
<reference evidence="2" key="1">
    <citation type="submission" date="2018-01" db="EMBL/GenBank/DDBJ databases">
        <title>Direct submission.</title>
        <authorList>
            <person name="Ciacci N."/>
        </authorList>
    </citation>
    <scope>NUCLEOTIDE SEQUENCE [LARGE SCALE GENOMIC DNA]</scope>
</reference>
<evidence type="ECO:0000313" key="1">
    <source>
        <dbReference type="EMBL" id="AUO78689.1"/>
    </source>
</evidence>
<proteinExistence type="predicted"/>
<organism evidence="1 2">
    <name type="scientific">Klebsiella phage vB_Kpn_F48</name>
    <dbReference type="NCBI Taxonomy" id="2070028"/>
    <lineage>
        <taxon>Viruses</taxon>
        <taxon>Duplodnaviria</taxon>
        <taxon>Heunggongvirae</taxon>
        <taxon>Uroviricota</taxon>
        <taxon>Caudoviricetes</taxon>
        <taxon>Marfavirus</taxon>
        <taxon>Marfavirus F48</taxon>
    </lineage>
</organism>
<sequence>MNDQEFAEFKDTVDFLNCELETDHKVGAVFFHCPQSIKDEAKQWGWSDTVVREELCEFMESL</sequence>
<gene>
    <name evidence="1" type="ORF">vBKpnF48_64</name>
</gene>